<dbReference type="EMBL" id="CP000866">
    <property type="protein sequence ID" value="ABX13057.1"/>
    <property type="molecule type" value="Genomic_DNA"/>
</dbReference>
<dbReference type="SUPFAM" id="SSF49503">
    <property type="entry name" value="Cupredoxins"/>
    <property type="match status" value="1"/>
</dbReference>
<keyword evidence="4" id="KW-1185">Reference proteome</keyword>
<feature type="transmembrane region" description="Helical" evidence="2">
    <location>
        <begin position="31"/>
        <end position="51"/>
    </location>
</feature>
<dbReference type="Proteomes" id="UP000000792">
    <property type="component" value="Chromosome"/>
</dbReference>
<dbReference type="PANTHER" id="PTHR36507">
    <property type="entry name" value="BLL1555 PROTEIN"/>
    <property type="match status" value="1"/>
</dbReference>
<dbReference type="AlphaFoldDB" id="A9A5Q2"/>
<proteinExistence type="predicted"/>
<feature type="compositionally biased region" description="Basic and acidic residues" evidence="1">
    <location>
        <begin position="241"/>
        <end position="257"/>
    </location>
</feature>
<dbReference type="Gene3D" id="2.60.40.420">
    <property type="entry name" value="Cupredoxins - blue copper proteins"/>
    <property type="match status" value="1"/>
</dbReference>
<keyword evidence="2" id="KW-0812">Transmembrane</keyword>
<dbReference type="InterPro" id="IPR052721">
    <property type="entry name" value="ET_Amicyanin"/>
</dbReference>
<protein>
    <recommendedName>
        <fullName evidence="5">Blue (Type 1) copper domain protein</fullName>
    </recommendedName>
</protein>
<dbReference type="eggNOG" id="arCOG02926">
    <property type="taxonomic scope" value="Archaea"/>
</dbReference>
<sequence length="456" mass="52168">MKIKDIKKIMYSHDYHEFHEYSYTSTRSTPCLHLTYLVLAFALIIPSFAYAQESGDFPNWYTEFVIMWTERQIADDEFILSTEYLANQNLISVPLFDPTSPSAGIPDWIKNTADWWTDGIVSDSEFLSSLEFLVDTNVIKKTSYQSDSLFDNFTIDVEKLENGEKVTWTSKDSLSHTITSGTPAKHTPLFSSGIIHKGESVSYVLENGVYSFFCMIHPWETETLTVPVALENYQTAESDFPDSKTEETTLEQKQEEHKTLQEKQAKKILANFGSTSLNIVSVSNSDGQLHLEYMEEFFTRHIDQFNPQIVENIKLMENDPEKYLDLALADAGLSREFYSGQISIWGEIFKVKSENLDQQHVRSLEEMQSLDLEDSKKEYYVAEINKAKQTFDDMLESSGLTMIQPLEEKITKSEHSDSSKGKILESNLSENDHIGRIIATISDFITSLLYGIKSLF</sequence>
<name>A9A5Q2_NITMS</name>
<dbReference type="InParanoid" id="A9A5Q2"/>
<evidence type="ECO:0000256" key="1">
    <source>
        <dbReference type="SAM" id="MobiDB-lite"/>
    </source>
</evidence>
<feature type="region of interest" description="Disordered" evidence="1">
    <location>
        <begin position="237"/>
        <end position="257"/>
    </location>
</feature>
<dbReference type="EnsemblBacteria" id="ABX13057">
    <property type="protein sequence ID" value="ABX13057"/>
    <property type="gene ID" value="Nmar_1161"/>
</dbReference>
<dbReference type="KEGG" id="nmr:Nmar_1161"/>
<evidence type="ECO:0000313" key="3">
    <source>
        <dbReference type="EMBL" id="ABX13057.1"/>
    </source>
</evidence>
<accession>A9A5Q2</accession>
<keyword evidence="2" id="KW-0472">Membrane</keyword>
<keyword evidence="2" id="KW-1133">Transmembrane helix</keyword>
<evidence type="ECO:0000313" key="4">
    <source>
        <dbReference type="Proteomes" id="UP000000792"/>
    </source>
</evidence>
<reference evidence="3 4" key="1">
    <citation type="journal article" date="2010" name="Proc. Natl. Acad. Sci. U.S.A.">
        <title>Nitrosopumilus maritimus genome reveals unique mechanisms for nitrification and autotrophy in globally distributed marine crenarchaea.</title>
        <authorList>
            <person name="Walker C.B."/>
            <person name="de la Torre J.R."/>
            <person name="Klotz M.G."/>
            <person name="Urakawa H."/>
            <person name="Pinel N."/>
            <person name="Arp D.J."/>
            <person name="Brochier-Armanet C."/>
            <person name="Chain P.S."/>
            <person name="Chan P.P."/>
            <person name="Gollabgir A."/>
            <person name="Hemp J."/>
            <person name="Hugler M."/>
            <person name="Karr E.A."/>
            <person name="Konneke M."/>
            <person name="Shin M."/>
            <person name="Lawton T.J."/>
            <person name="Lowe T."/>
            <person name="Martens-Habbena W."/>
            <person name="Sayavedra-Soto L.A."/>
            <person name="Lang D."/>
            <person name="Sievert S.M."/>
            <person name="Rosenzweig A.C."/>
            <person name="Manning G."/>
            <person name="Stahl D.A."/>
        </authorList>
    </citation>
    <scope>NUCLEOTIDE SEQUENCE [LARGE SCALE GENOMIC DNA]</scope>
    <source>
        <strain evidence="3 4">SCM1</strain>
    </source>
</reference>
<gene>
    <name evidence="3" type="ordered locus">Nmar_1161</name>
</gene>
<evidence type="ECO:0000256" key="2">
    <source>
        <dbReference type="SAM" id="Phobius"/>
    </source>
</evidence>
<evidence type="ECO:0008006" key="5">
    <source>
        <dbReference type="Google" id="ProtNLM"/>
    </source>
</evidence>
<organism evidence="3 4">
    <name type="scientific">Nitrosopumilus maritimus (strain SCM1)</name>
    <dbReference type="NCBI Taxonomy" id="436308"/>
    <lineage>
        <taxon>Archaea</taxon>
        <taxon>Nitrososphaerota</taxon>
        <taxon>Nitrososphaeria</taxon>
        <taxon>Nitrosopumilales</taxon>
        <taxon>Nitrosopumilaceae</taxon>
        <taxon>Nitrosopumilus</taxon>
    </lineage>
</organism>
<dbReference type="InterPro" id="IPR008972">
    <property type="entry name" value="Cupredoxin"/>
</dbReference>
<dbReference type="HOGENOM" id="CLU_599385_0_0_2"/>
<dbReference type="PANTHER" id="PTHR36507:SF1">
    <property type="entry name" value="BLL1555 PROTEIN"/>
    <property type="match status" value="1"/>
</dbReference>